<comment type="caution">
    <text evidence="8">The sequence shown here is derived from an EMBL/GenBank/DDBJ whole genome shotgun (WGS) entry which is preliminary data.</text>
</comment>
<dbReference type="Proteomes" id="UP001282474">
    <property type="component" value="Unassembled WGS sequence"/>
</dbReference>
<dbReference type="Pfam" id="PF17389">
    <property type="entry name" value="Bac_rhamnosid6H"/>
    <property type="match status" value="1"/>
</dbReference>
<evidence type="ECO:0000256" key="3">
    <source>
        <dbReference type="ARBA" id="ARBA00022801"/>
    </source>
</evidence>
<dbReference type="GO" id="GO:0016787">
    <property type="term" value="F:hydrolase activity"/>
    <property type="evidence" value="ECO:0007669"/>
    <property type="project" value="UniProtKB-KW"/>
</dbReference>
<dbReference type="PANTHER" id="PTHR33307">
    <property type="entry name" value="ALPHA-RHAMNOSIDASE (EUROFUNG)"/>
    <property type="match status" value="1"/>
</dbReference>
<dbReference type="Pfam" id="PF17390">
    <property type="entry name" value="Bac_rhamnosid_C"/>
    <property type="match status" value="1"/>
</dbReference>
<dbReference type="Gene3D" id="1.50.10.10">
    <property type="match status" value="1"/>
</dbReference>
<dbReference type="PANTHER" id="PTHR33307:SF6">
    <property type="entry name" value="ALPHA-RHAMNOSIDASE (EUROFUNG)-RELATED"/>
    <property type="match status" value="1"/>
</dbReference>
<gene>
    <name evidence="8" type="ORF">PV383_31825</name>
</gene>
<dbReference type="Pfam" id="PF08531">
    <property type="entry name" value="Bac_rhamnosid_N"/>
    <property type="match status" value="1"/>
</dbReference>
<dbReference type="SUPFAM" id="SSF48208">
    <property type="entry name" value="Six-hairpin glycosidases"/>
    <property type="match status" value="1"/>
</dbReference>
<feature type="domain" description="Bacterial alpha-L-rhamnosidase N-terminal" evidence="5">
    <location>
        <begin position="191"/>
        <end position="350"/>
    </location>
</feature>
<proteinExistence type="predicted"/>
<sequence length="885" mass="96041">MTHAPRSPRDQSLPHWTAQWIARPVPPEQRVQRAIDGDHIAWAEPGHALAQSFAASGPVTAVNLDAVRPDGENPVADIELCDESGKSLASTTVGTGHIAVWDRFTNFLAFDPPLPSGTYTLHLRAVSGRIGWRGFERGPTAVADDGVSPTPLTGTAYRDGVPEDGLRCVGVETMPAPDPVFRRRFTLGTDPSEARLYVVGLGYGHFTVNGHPVTDAVLEPAPTAYDKTVLYRAYDVSALLRRGENEIRAALGRGFFAARGGSTWGWNLAPAHREPMLLAQLEWSDTEGGSGLLVSDDIWETAAGEVVSDILYTGVTYDEAAATRASWAPAAVVPGPGGRLAPAELPPVRRFAPLEPVSATPHPTDGTVYDFGTTIAGRVALTLTSDHPGSEVVVRYGETLDANGAVFCDNILAAGEAQTDRYVTTGNGQQTCWEPEFTYKGFRYASVRVVGRGVRVDDVAAVPLHTDVERIGSFECDEPTLAWIDDATARTFLNNLHGIPTDTPVYEKNGWTADAHLATEAVLHHFDLRTTLAKWVDDHVDAQDVDGSVPTIVPTPGWGRGFDPVWSASTVLIPWNLYREYGDPRLLSRHFPALRAYADHALAIAEGAGWLWPLHSWTDWLAPGHAFAPEGAAPTGTMMVKHLADRMALISVELGEDTARSTYETASRALARAYHAAYFDSGSGYYAVPGVGYRQTLNILPLAFGAVPAEHVTTVFRSLAEDLEQRTDGHLDCGAIGVKYLPQVLSAHGRDDLAVTVLTRPARPGWDVWRQADSDTLWEAWDLDARSRNHFFLGSVSAWIQQRVGGLIATAAGWRTFDVSPLRDDRVTRADTTHRTPHGEVRAAWRRAGERWTVHVTVPAGTLATVRLPGHEPVELGAGSHEVIR</sequence>
<dbReference type="Pfam" id="PF05592">
    <property type="entry name" value="Bac_rhamnosid"/>
    <property type="match status" value="1"/>
</dbReference>
<dbReference type="InterPro" id="IPR012341">
    <property type="entry name" value="6hp_glycosidase-like_sf"/>
</dbReference>
<dbReference type="InterPro" id="IPR008902">
    <property type="entry name" value="Rhamnosid_concanavalin"/>
</dbReference>
<feature type="domain" description="Alpha-L-rhamnosidase six-hairpin glycosidase" evidence="6">
    <location>
        <begin position="470"/>
        <end position="804"/>
    </location>
</feature>
<dbReference type="EMBL" id="JARAWJ010000030">
    <property type="protein sequence ID" value="MDX3041744.1"/>
    <property type="molecule type" value="Genomic_DNA"/>
</dbReference>
<keyword evidence="9" id="KW-1185">Reference proteome</keyword>
<dbReference type="EC" id="3.2.1.40" evidence="2"/>
<evidence type="ECO:0000259" key="7">
    <source>
        <dbReference type="Pfam" id="PF17390"/>
    </source>
</evidence>
<dbReference type="InterPro" id="IPR035396">
    <property type="entry name" value="Bac_rhamnosid6H"/>
</dbReference>
<dbReference type="Gene3D" id="2.60.420.10">
    <property type="entry name" value="Maltose phosphorylase, domain 3"/>
    <property type="match status" value="1"/>
</dbReference>
<dbReference type="InterPro" id="IPR016007">
    <property type="entry name" value="Alpha_rhamnosid"/>
</dbReference>
<reference evidence="8 9" key="1">
    <citation type="journal article" date="2023" name="Microb. Genom.">
        <title>Mesoterricola silvestris gen. nov., sp. nov., Mesoterricola sediminis sp. nov., Geothrix oryzae sp. nov., Geothrix edaphica sp. nov., Geothrix rubra sp. nov., and Geothrix limicola sp. nov., six novel members of Acidobacteriota isolated from soils.</title>
        <authorList>
            <person name="Weisberg A.J."/>
            <person name="Pearce E."/>
            <person name="Kramer C.G."/>
            <person name="Chang J.H."/>
            <person name="Clarke C.R."/>
        </authorList>
    </citation>
    <scope>NUCLEOTIDE SEQUENCE [LARGE SCALE GENOMIC DNA]</scope>
    <source>
        <strain evidence="8 9">NE20-4-1</strain>
    </source>
</reference>
<evidence type="ECO:0000259" key="5">
    <source>
        <dbReference type="Pfam" id="PF08531"/>
    </source>
</evidence>
<dbReference type="InterPro" id="IPR035398">
    <property type="entry name" value="Bac_rhamnosid_C"/>
</dbReference>
<evidence type="ECO:0000256" key="2">
    <source>
        <dbReference type="ARBA" id="ARBA00012652"/>
    </source>
</evidence>
<evidence type="ECO:0000259" key="6">
    <source>
        <dbReference type="Pfam" id="PF17389"/>
    </source>
</evidence>
<keyword evidence="3 8" id="KW-0378">Hydrolase</keyword>
<evidence type="ECO:0000313" key="9">
    <source>
        <dbReference type="Proteomes" id="UP001282474"/>
    </source>
</evidence>
<dbReference type="Gene3D" id="2.60.120.260">
    <property type="entry name" value="Galactose-binding domain-like"/>
    <property type="match status" value="2"/>
</dbReference>
<feature type="domain" description="Alpha-L-rhamnosidase concanavalin-like" evidence="4">
    <location>
        <begin position="365"/>
        <end position="462"/>
    </location>
</feature>
<evidence type="ECO:0000259" key="4">
    <source>
        <dbReference type="Pfam" id="PF05592"/>
    </source>
</evidence>
<dbReference type="RefSeq" id="WP_093790829.1">
    <property type="nucleotide sequence ID" value="NZ_JABXWF010000025.1"/>
</dbReference>
<feature type="domain" description="Alpha-L-rhamnosidase C-terminal" evidence="7">
    <location>
        <begin position="806"/>
        <end position="875"/>
    </location>
</feature>
<name>A0ABU4MY44_9ACTN</name>
<comment type="catalytic activity">
    <reaction evidence="1">
        <text>Hydrolysis of terminal non-reducing alpha-L-rhamnose residues in alpha-L-rhamnosides.</text>
        <dbReference type="EC" id="3.2.1.40"/>
    </reaction>
</comment>
<dbReference type="InterPro" id="IPR013737">
    <property type="entry name" value="Bac_rhamnosid_N"/>
</dbReference>
<dbReference type="InterPro" id="IPR008928">
    <property type="entry name" value="6-hairpin_glycosidase_sf"/>
</dbReference>
<protein>
    <recommendedName>
        <fullName evidence="2">alpha-L-rhamnosidase</fullName>
        <ecNumber evidence="2">3.2.1.40</ecNumber>
    </recommendedName>
</protein>
<evidence type="ECO:0000256" key="1">
    <source>
        <dbReference type="ARBA" id="ARBA00001445"/>
    </source>
</evidence>
<organism evidence="8 9">
    <name type="scientific">Streptomyces caniscabiei</name>
    <dbReference type="NCBI Taxonomy" id="2746961"/>
    <lineage>
        <taxon>Bacteria</taxon>
        <taxon>Bacillati</taxon>
        <taxon>Actinomycetota</taxon>
        <taxon>Actinomycetes</taxon>
        <taxon>Kitasatosporales</taxon>
        <taxon>Streptomycetaceae</taxon>
        <taxon>Streptomyces</taxon>
    </lineage>
</organism>
<accession>A0ABU4MY44</accession>
<evidence type="ECO:0000313" key="8">
    <source>
        <dbReference type="EMBL" id="MDX3041744.1"/>
    </source>
</evidence>